<dbReference type="Gene3D" id="3.40.50.1360">
    <property type="match status" value="1"/>
</dbReference>
<dbReference type="InterPro" id="IPR037171">
    <property type="entry name" value="NagB/RpiA_transferase-like"/>
</dbReference>
<gene>
    <name evidence="6" type="ORF">ODALV1_LOCUS27314</name>
</gene>
<dbReference type="SUPFAM" id="SSF75445">
    <property type="entry name" value="D-ribose-5-phosphate isomerase (RpiA), lid domain"/>
    <property type="match status" value="1"/>
</dbReference>
<organism evidence="6 7">
    <name type="scientific">Orchesella dallaii</name>
    <dbReference type="NCBI Taxonomy" id="48710"/>
    <lineage>
        <taxon>Eukaryota</taxon>
        <taxon>Metazoa</taxon>
        <taxon>Ecdysozoa</taxon>
        <taxon>Arthropoda</taxon>
        <taxon>Hexapoda</taxon>
        <taxon>Collembola</taxon>
        <taxon>Entomobryomorpha</taxon>
        <taxon>Entomobryoidea</taxon>
        <taxon>Orchesellidae</taxon>
        <taxon>Orchesellinae</taxon>
        <taxon>Orchesella</taxon>
    </lineage>
</organism>
<comment type="caution">
    <text evidence="6">The sequence shown here is derived from an EMBL/GenBank/DDBJ whole genome shotgun (WGS) entry which is preliminary data.</text>
</comment>
<evidence type="ECO:0000256" key="3">
    <source>
        <dbReference type="ARBA" id="ARBA00011959"/>
    </source>
</evidence>
<dbReference type="PANTHER" id="PTHR11934:SF0">
    <property type="entry name" value="RIBOSE-5-PHOSPHATE ISOMERASE"/>
    <property type="match status" value="1"/>
</dbReference>
<dbReference type="EC" id="5.3.1.6" evidence="3"/>
<comment type="pathway">
    <text evidence="1">Carbohydrate degradation; pentose phosphate pathway; D-ribose 5-phosphate from D-ribulose 5-phosphate (non-oxidative stage): step 1/1.</text>
</comment>
<dbReference type="InterPro" id="IPR004788">
    <property type="entry name" value="Ribose5P_isomerase_type_A"/>
</dbReference>
<dbReference type="Gene3D" id="3.30.70.260">
    <property type="match status" value="1"/>
</dbReference>
<evidence type="ECO:0000313" key="7">
    <source>
        <dbReference type="Proteomes" id="UP001642540"/>
    </source>
</evidence>
<dbReference type="CDD" id="cd01398">
    <property type="entry name" value="RPI_A"/>
    <property type="match status" value="1"/>
</dbReference>
<dbReference type="PANTHER" id="PTHR11934">
    <property type="entry name" value="RIBOSE-5-PHOSPHATE ISOMERASE"/>
    <property type="match status" value="1"/>
</dbReference>
<dbReference type="NCBIfam" id="TIGR00021">
    <property type="entry name" value="rpiA"/>
    <property type="match status" value="1"/>
</dbReference>
<keyword evidence="7" id="KW-1185">Reference proteome</keyword>
<dbReference type="NCBIfam" id="NF001924">
    <property type="entry name" value="PRK00702.1"/>
    <property type="match status" value="1"/>
</dbReference>
<dbReference type="Pfam" id="PF06026">
    <property type="entry name" value="Rib_5-P_isom_A"/>
    <property type="match status" value="1"/>
</dbReference>
<evidence type="ECO:0000256" key="5">
    <source>
        <dbReference type="ARBA" id="ARBA00029734"/>
    </source>
</evidence>
<comment type="similarity">
    <text evidence="2">Belongs to the ribose 5-phosphate isomerase family.</text>
</comment>
<evidence type="ECO:0000256" key="2">
    <source>
        <dbReference type="ARBA" id="ARBA00008088"/>
    </source>
</evidence>
<keyword evidence="4" id="KW-0413">Isomerase</keyword>
<proteinExistence type="inferred from homology"/>
<accession>A0ABP1RXM6</accession>
<sequence length="258" mass="27982">MGDAQKSLLDKAKKLAAYQAVDDHVKDGQVLGIGSGTTAVYAVERIAQRAREENLNLICIPTSFQAKNLIISNGLQLSELDVHYPIDVTIDGCDECDQDLNVIKGGGGCLLQEKIVASASKKLIIVGDFSKESRYLGQTWKKGIPLEVAQMGARVVLEKLQKFTDSVGGSVIPTKVRQAVNKMGPVITDNGNFIVDFQFGDAMKTGELHNAQSVETWLKSIPGILETGLFVKMANQAYFGQPDGTVKSTHERILKNGF</sequence>
<dbReference type="SUPFAM" id="SSF100950">
    <property type="entry name" value="NagB/RpiA/CoA transferase-like"/>
    <property type="match status" value="1"/>
</dbReference>
<evidence type="ECO:0000256" key="1">
    <source>
        <dbReference type="ARBA" id="ARBA00004988"/>
    </source>
</evidence>
<name>A0ABP1RXM6_9HEXA</name>
<protein>
    <recommendedName>
        <fullName evidence="3">ribose-5-phosphate isomerase</fullName>
        <ecNumber evidence="3">5.3.1.6</ecNumber>
    </recommendedName>
    <alternativeName>
        <fullName evidence="5">Phosphoriboisomerase</fullName>
    </alternativeName>
</protein>
<dbReference type="Proteomes" id="UP001642540">
    <property type="component" value="Unassembled WGS sequence"/>
</dbReference>
<evidence type="ECO:0000313" key="6">
    <source>
        <dbReference type="EMBL" id="CAL8138314.1"/>
    </source>
</evidence>
<reference evidence="6 7" key="1">
    <citation type="submission" date="2024-08" db="EMBL/GenBank/DDBJ databases">
        <authorList>
            <person name="Cucini C."/>
            <person name="Frati F."/>
        </authorList>
    </citation>
    <scope>NUCLEOTIDE SEQUENCE [LARGE SCALE GENOMIC DNA]</scope>
</reference>
<dbReference type="EMBL" id="CAXLJM020000122">
    <property type="protein sequence ID" value="CAL8138314.1"/>
    <property type="molecule type" value="Genomic_DNA"/>
</dbReference>
<evidence type="ECO:0000256" key="4">
    <source>
        <dbReference type="ARBA" id="ARBA00023235"/>
    </source>
</evidence>